<dbReference type="EMBL" id="JAAFGW010000044">
    <property type="protein sequence ID" value="NDP47632.1"/>
    <property type="molecule type" value="Genomic_DNA"/>
</dbReference>
<proteinExistence type="predicted"/>
<organism evidence="1 2">
    <name type="scientific">Sulfuriferula multivorans</name>
    <dbReference type="NCBI Taxonomy" id="1559896"/>
    <lineage>
        <taxon>Bacteria</taxon>
        <taxon>Pseudomonadati</taxon>
        <taxon>Pseudomonadota</taxon>
        <taxon>Betaproteobacteria</taxon>
        <taxon>Nitrosomonadales</taxon>
        <taxon>Sulfuricellaceae</taxon>
        <taxon>Sulfuriferula</taxon>
    </lineage>
</organism>
<evidence type="ECO:0000313" key="2">
    <source>
        <dbReference type="Proteomes" id="UP000483432"/>
    </source>
</evidence>
<dbReference type="CDD" id="cd10933">
    <property type="entry name" value="CE4_u9"/>
    <property type="match status" value="1"/>
</dbReference>
<accession>A0A7C9KA01</accession>
<dbReference type="GO" id="GO:0005975">
    <property type="term" value="P:carbohydrate metabolic process"/>
    <property type="evidence" value="ECO:0007669"/>
    <property type="project" value="InterPro"/>
</dbReference>
<evidence type="ECO:0000313" key="1">
    <source>
        <dbReference type="EMBL" id="NDP47632.1"/>
    </source>
</evidence>
<dbReference type="Proteomes" id="UP000483432">
    <property type="component" value="Unassembled WGS sequence"/>
</dbReference>
<sequence>MLDVFFTVDVEIWCDGWNNIDEKFPDAFRKYIHGPTAKGDYGLPYTLRVLNDHGLKGVFFIEPLFSTRFGEQPLAEIVGLVAESGHEVQLHLHSEWVDESKIPLLAGIHSKRNHLRNFSTAEQTTLIGAGTQLLEQAGASHINAFRAGGFAFNKDTLSALSANGILFDSSYNASLFGPDSGVMPGVVVVEPIECAGTYEYPMTVFNDGTQSLRHAQLTSCSYQEMEGLLWQALEAERSAFVILSHGSELLNRAKNRPDEVVVKRFHKLCSFLDRNRDSFCVRGFQGLKPRAVLQQPRPLVSPVWKTGARMLEQAYRRKYQ</sequence>
<dbReference type="SUPFAM" id="SSF88713">
    <property type="entry name" value="Glycoside hydrolase/deacetylase"/>
    <property type="match status" value="1"/>
</dbReference>
<name>A0A7C9KA01_9PROT</name>
<dbReference type="InterPro" id="IPR011330">
    <property type="entry name" value="Glyco_hydro/deAcase_b/a-brl"/>
</dbReference>
<protein>
    <submittedName>
        <fullName evidence="1">Polysaccharide deacetylase family protein</fullName>
    </submittedName>
</protein>
<dbReference type="Gene3D" id="3.20.20.370">
    <property type="entry name" value="Glycoside hydrolase/deacetylase"/>
    <property type="match status" value="1"/>
</dbReference>
<reference evidence="1 2" key="1">
    <citation type="submission" date="2019-09" db="EMBL/GenBank/DDBJ databases">
        <title>H2 Metabolism Revealed by Metagenomic Analysis in Subglacial Sediment of East Antarctica.</title>
        <authorList>
            <person name="Yang Z."/>
            <person name="Zhang Y."/>
            <person name="Lv Y."/>
            <person name="Yan W."/>
            <person name="Xiao X."/>
            <person name="Sun B."/>
            <person name="Ma H."/>
        </authorList>
    </citation>
    <scope>NUCLEOTIDE SEQUENCE [LARGE SCALE GENOMIC DNA]</scope>
    <source>
        <strain evidence="1">Bin2_2</strain>
    </source>
</reference>
<dbReference type="AlphaFoldDB" id="A0A7C9KA01"/>
<gene>
    <name evidence="1" type="ORF">GZ085_04420</name>
</gene>
<comment type="caution">
    <text evidence="1">The sequence shown here is derived from an EMBL/GenBank/DDBJ whole genome shotgun (WGS) entry which is preliminary data.</text>
</comment>